<comment type="caution">
    <text evidence="2">The sequence shown here is derived from an EMBL/GenBank/DDBJ whole genome shotgun (WGS) entry which is preliminary data.</text>
</comment>
<name>A0AAD3NY04_9RHOB</name>
<reference evidence="2" key="2">
    <citation type="submission" date="2023-01" db="EMBL/GenBank/DDBJ databases">
        <authorList>
            <person name="Sun Q."/>
            <person name="Evtushenko L."/>
        </authorList>
    </citation>
    <scope>NUCLEOTIDE SEQUENCE</scope>
    <source>
        <strain evidence="2">VKM B-2222</strain>
    </source>
</reference>
<evidence type="ECO:0000256" key="1">
    <source>
        <dbReference type="SAM" id="Phobius"/>
    </source>
</evidence>
<gene>
    <name evidence="2" type="ORF">GCM10017635_09100</name>
</gene>
<feature type="transmembrane region" description="Helical" evidence="1">
    <location>
        <begin position="64"/>
        <end position="84"/>
    </location>
</feature>
<dbReference type="EMBL" id="BSFH01000017">
    <property type="protein sequence ID" value="GLK63440.1"/>
    <property type="molecule type" value="Genomic_DNA"/>
</dbReference>
<reference evidence="2" key="1">
    <citation type="journal article" date="2014" name="Int. J. Syst. Evol. Microbiol.">
        <title>Complete genome sequence of Corynebacterium casei LMG S-19264T (=DSM 44701T), isolated from a smear-ripened cheese.</title>
        <authorList>
            <consortium name="US DOE Joint Genome Institute (JGI-PGF)"/>
            <person name="Walter F."/>
            <person name="Albersmeier A."/>
            <person name="Kalinowski J."/>
            <person name="Ruckert C."/>
        </authorList>
    </citation>
    <scope>NUCLEOTIDE SEQUENCE</scope>
    <source>
        <strain evidence="2">VKM B-2222</strain>
    </source>
</reference>
<keyword evidence="1" id="KW-0472">Membrane</keyword>
<evidence type="ECO:0000313" key="2">
    <source>
        <dbReference type="EMBL" id="GLK63440.1"/>
    </source>
</evidence>
<accession>A0AAD3NY04</accession>
<keyword evidence="3" id="KW-1185">Reference proteome</keyword>
<sequence>MSGLKLSEQIRVGLAIGGQITLSREAAVALIKVLEDLEQHPRRINLLMADMSARQRRSEERNELLIRDLFLIAFCLTVLGWTLAGVL</sequence>
<protein>
    <submittedName>
        <fullName evidence="2">Uncharacterized protein</fullName>
    </submittedName>
</protein>
<keyword evidence="1" id="KW-0812">Transmembrane</keyword>
<dbReference type="Proteomes" id="UP001143349">
    <property type="component" value="Unassembled WGS sequence"/>
</dbReference>
<keyword evidence="1" id="KW-1133">Transmembrane helix</keyword>
<dbReference type="RefSeq" id="WP_271179277.1">
    <property type="nucleotide sequence ID" value="NZ_BSFH01000017.1"/>
</dbReference>
<evidence type="ECO:0000313" key="3">
    <source>
        <dbReference type="Proteomes" id="UP001143349"/>
    </source>
</evidence>
<proteinExistence type="predicted"/>
<organism evidence="2 3">
    <name type="scientific">Paracoccus kondratievae</name>
    <dbReference type="NCBI Taxonomy" id="135740"/>
    <lineage>
        <taxon>Bacteria</taxon>
        <taxon>Pseudomonadati</taxon>
        <taxon>Pseudomonadota</taxon>
        <taxon>Alphaproteobacteria</taxon>
        <taxon>Rhodobacterales</taxon>
        <taxon>Paracoccaceae</taxon>
        <taxon>Paracoccus</taxon>
    </lineage>
</organism>
<dbReference type="AlphaFoldDB" id="A0AAD3NY04"/>